<dbReference type="Proteomes" id="UP000007437">
    <property type="component" value="Chromosome"/>
</dbReference>
<gene>
    <name evidence="1" type="ordered locus">RBRH_02678</name>
</gene>
<dbReference type="KEGG" id="brh:RBRH_02678"/>
<evidence type="ECO:0008006" key="3">
    <source>
        <dbReference type="Google" id="ProtNLM"/>
    </source>
</evidence>
<dbReference type="STRING" id="882378.RBRH_02678"/>
<sequence length="57" mass="6420">MRLRHIHSAASARAISMLKWIRNDGSAIVEQYLPSGANVEVDESLVGRRHDVDMNVF</sequence>
<reference evidence="1 2" key="1">
    <citation type="journal article" date="2011" name="J. Bacteriol.">
        <title>Complete genome sequence of Burkholderia rhizoxinica, an endosymbiont of Rhizopus microsporus.</title>
        <authorList>
            <person name="Lackner G."/>
            <person name="Moebius N."/>
            <person name="Partida-Martinez L."/>
            <person name="Hertweck C."/>
        </authorList>
    </citation>
    <scope>NUCLEOTIDE SEQUENCE [LARGE SCALE GENOMIC DNA]</scope>
    <source>
        <strain evidence="2">DSM 19002 / CIP 109453 / HKI 454</strain>
    </source>
</reference>
<proteinExistence type="predicted"/>
<name>E5AR49_MYCRK</name>
<accession>E5AR49</accession>
<organism evidence="1 2">
    <name type="scientific">Mycetohabitans rhizoxinica (strain DSM 19002 / CIP 109453 / HKI 454)</name>
    <name type="common">Paraburkholderia rhizoxinica</name>
    <dbReference type="NCBI Taxonomy" id="882378"/>
    <lineage>
        <taxon>Bacteria</taxon>
        <taxon>Pseudomonadati</taxon>
        <taxon>Pseudomonadota</taxon>
        <taxon>Betaproteobacteria</taxon>
        <taxon>Burkholderiales</taxon>
        <taxon>Burkholderiaceae</taxon>
        <taxon>Mycetohabitans</taxon>
    </lineage>
</organism>
<dbReference type="HOGENOM" id="CLU_2987881_0_0_4"/>
<evidence type="ECO:0000313" key="1">
    <source>
        <dbReference type="EMBL" id="CBW75081.1"/>
    </source>
</evidence>
<dbReference type="AlphaFoldDB" id="E5AR49"/>
<protein>
    <recommendedName>
        <fullName evidence="3">Transposase</fullName>
    </recommendedName>
</protein>
<evidence type="ECO:0000313" key="2">
    <source>
        <dbReference type="Proteomes" id="UP000007437"/>
    </source>
</evidence>
<dbReference type="EMBL" id="FR687359">
    <property type="protein sequence ID" value="CBW75081.1"/>
    <property type="molecule type" value="Genomic_DNA"/>
</dbReference>